<accession>A0A9W8UIV7</accession>
<dbReference type="PRINTS" id="PR00411">
    <property type="entry name" value="PNDRDTASEI"/>
</dbReference>
<evidence type="ECO:0008006" key="4">
    <source>
        <dbReference type="Google" id="ProtNLM"/>
    </source>
</evidence>
<dbReference type="RefSeq" id="XP_056050488.1">
    <property type="nucleotide sequence ID" value="XM_056193451.1"/>
</dbReference>
<dbReference type="InterPro" id="IPR036188">
    <property type="entry name" value="FAD/NAD-bd_sf"/>
</dbReference>
<dbReference type="GO" id="GO:0004497">
    <property type="term" value="F:monooxygenase activity"/>
    <property type="evidence" value="ECO:0007669"/>
    <property type="project" value="TreeGrafter"/>
</dbReference>
<reference evidence="2" key="1">
    <citation type="journal article" date="2023" name="Access Microbiol">
        <title>De-novo genome assembly for Akanthomyces muscarius, a biocontrol agent of insect agricultural pests.</title>
        <authorList>
            <person name="Erdos Z."/>
            <person name="Studholme D.J."/>
            <person name="Raymond B."/>
            <person name="Sharma M."/>
        </authorList>
    </citation>
    <scope>NUCLEOTIDE SEQUENCE</scope>
    <source>
        <strain evidence="2">Ve6</strain>
    </source>
</reference>
<protein>
    <recommendedName>
        <fullName evidence="4">Flavin-containing monooxygenase</fullName>
    </recommendedName>
</protein>
<organism evidence="2 3">
    <name type="scientific">Akanthomyces muscarius</name>
    <name type="common">Entomopathogenic fungus</name>
    <name type="synonym">Lecanicillium muscarium</name>
    <dbReference type="NCBI Taxonomy" id="2231603"/>
    <lineage>
        <taxon>Eukaryota</taxon>
        <taxon>Fungi</taxon>
        <taxon>Dikarya</taxon>
        <taxon>Ascomycota</taxon>
        <taxon>Pezizomycotina</taxon>
        <taxon>Sordariomycetes</taxon>
        <taxon>Hypocreomycetidae</taxon>
        <taxon>Hypocreales</taxon>
        <taxon>Cordycipitaceae</taxon>
        <taxon>Akanthomyces</taxon>
    </lineage>
</organism>
<dbReference type="AlphaFoldDB" id="A0A9W8UIV7"/>
<dbReference type="PANTHER" id="PTHR43539">
    <property type="entry name" value="FLAVIN-BINDING MONOOXYGENASE-LIKE PROTEIN (AFU_ORTHOLOGUE AFUA_4G09220)"/>
    <property type="match status" value="1"/>
</dbReference>
<dbReference type="PRINTS" id="PR00368">
    <property type="entry name" value="FADPNR"/>
</dbReference>
<name>A0A9W8UIV7_AKAMU</name>
<dbReference type="GO" id="GO:0050660">
    <property type="term" value="F:flavin adenine dinucleotide binding"/>
    <property type="evidence" value="ECO:0007669"/>
    <property type="project" value="TreeGrafter"/>
</dbReference>
<dbReference type="PANTHER" id="PTHR43539:SF24">
    <property type="entry name" value="FAD_NAD(P)-BINDING DOMAIN-CONTAINING PROTEIN-RELATED"/>
    <property type="match status" value="1"/>
</dbReference>
<comment type="caution">
    <text evidence="2">The sequence shown here is derived from an EMBL/GenBank/DDBJ whole genome shotgun (WGS) entry which is preliminary data.</text>
</comment>
<dbReference type="SUPFAM" id="SSF51905">
    <property type="entry name" value="FAD/NAD(P)-binding domain"/>
    <property type="match status" value="2"/>
</dbReference>
<dbReference type="EMBL" id="JAJHUN010000010">
    <property type="protein sequence ID" value="KAJ4147547.1"/>
    <property type="molecule type" value="Genomic_DNA"/>
</dbReference>
<proteinExistence type="predicted"/>
<evidence type="ECO:0000256" key="1">
    <source>
        <dbReference type="ARBA" id="ARBA00023002"/>
    </source>
</evidence>
<keyword evidence="1" id="KW-0560">Oxidoreductase</keyword>
<evidence type="ECO:0000313" key="2">
    <source>
        <dbReference type="EMBL" id="KAJ4147547.1"/>
    </source>
</evidence>
<keyword evidence="3" id="KW-1185">Reference proteome</keyword>
<dbReference type="Pfam" id="PF13738">
    <property type="entry name" value="Pyr_redox_3"/>
    <property type="match status" value="1"/>
</dbReference>
<dbReference type="Gene3D" id="3.50.50.60">
    <property type="entry name" value="FAD/NAD(P)-binding domain"/>
    <property type="match status" value="2"/>
</dbReference>
<evidence type="ECO:0000313" key="3">
    <source>
        <dbReference type="Proteomes" id="UP001144673"/>
    </source>
</evidence>
<dbReference type="KEGG" id="amus:LMH87_002059"/>
<gene>
    <name evidence="2" type="ORF">LMH87_002059</name>
</gene>
<dbReference type="InterPro" id="IPR050982">
    <property type="entry name" value="Auxin_biosynth/cation_transpt"/>
</dbReference>
<dbReference type="GeneID" id="80889218"/>
<sequence>MAEGFFEYPPRTAFPNLVLHETTVREDINPTAIAEKWLSGLAKHVTAKDAAAFRDLFFAESWWRDSVGFSWTITSKKGPDAISNHVFGSDARLEHASVVSNVPALVPQLVDMGPMTMVQFGYVFKTQYGQGRGIVRLGNDDGPESWKAWTVSSQLEGLRDASATEEINVFNQDDRVNGAKVSNDYQVLIVGAGQSGAMLGAWLKKLNIRYLIIDKALRPGDAWRARYASIQSHTPSYGDHFSFLDFPDTFPKWPRRDDIADWIDQYSATMDLNILPGATVTSIRRREEAAAASQYTINMTLNHNSEQKTYTATHVVLATGIFPPIPIIPSFPGLDAFPGQTYHAASHTSAGAIPDLDTKNVVVIGAGTSAHDIAQDFAAHGAKSTTMVQRSRIWTASTSTVEQFVFAPWNTPGVDTASADLLGTSFPAAVALTLGAGMAPLMAAHDKPLLDGLEAAGMRLARGDDGTSLLDYQVVKITGFYIDQGAGEMIIDGRIQVRYCADGVAEFGKQGVRLADGTQISADVVVLATGFRKMTETMEGLLGEELAKRADDPCVGLDAETERAGLTRPTGVPGLWYMAGSFMMGRQLSKLLALQIAAVERGINQTHFTTSASP</sequence>
<dbReference type="Proteomes" id="UP001144673">
    <property type="component" value="Chromosome 3"/>
</dbReference>